<evidence type="ECO:0000313" key="2">
    <source>
        <dbReference type="Proteomes" id="UP000297716"/>
    </source>
</evidence>
<evidence type="ECO:0000313" key="1">
    <source>
        <dbReference type="EMBL" id="TGJ86737.1"/>
    </source>
</evidence>
<dbReference type="AlphaFoldDB" id="A0A4Z0YS04"/>
<proteinExistence type="predicted"/>
<protein>
    <submittedName>
        <fullName evidence="1">Uncharacterized protein</fullName>
    </submittedName>
</protein>
<accession>A0A4Z0YS04</accession>
<dbReference type="EMBL" id="SKBN01000023">
    <property type="protein sequence ID" value="TGJ86737.1"/>
    <property type="molecule type" value="Genomic_DNA"/>
</dbReference>
<dbReference type="Proteomes" id="UP000297716">
    <property type="component" value="Unassembled WGS sequence"/>
</dbReference>
<organism evidence="1 2">
    <name type="scientific">Xylaria hypoxylon</name>
    <dbReference type="NCBI Taxonomy" id="37992"/>
    <lineage>
        <taxon>Eukaryota</taxon>
        <taxon>Fungi</taxon>
        <taxon>Dikarya</taxon>
        <taxon>Ascomycota</taxon>
        <taxon>Pezizomycotina</taxon>
        <taxon>Sordariomycetes</taxon>
        <taxon>Xylariomycetidae</taxon>
        <taxon>Xylariales</taxon>
        <taxon>Xylariaceae</taxon>
        <taxon>Xylaria</taxon>
    </lineage>
</organism>
<dbReference type="PANTHER" id="PTHR36847:SF1">
    <property type="entry name" value="AMIDOLIGASE ENZYME"/>
    <property type="match status" value="1"/>
</dbReference>
<dbReference type="PANTHER" id="PTHR36847">
    <property type="entry name" value="AMIDOLIGASE ENZYME"/>
    <property type="match status" value="1"/>
</dbReference>
<reference evidence="1 2" key="1">
    <citation type="submission" date="2019-03" db="EMBL/GenBank/DDBJ databases">
        <title>Draft genome sequence of Xylaria hypoxylon DSM 108379, a ubiquitous saprotrophic-parasitic fungi on hardwood.</title>
        <authorList>
            <person name="Buettner E."/>
            <person name="Leonhardt S."/>
            <person name="Gebauer A.M."/>
            <person name="Liers C."/>
            <person name="Hofrichter M."/>
            <person name="Kellner H."/>
        </authorList>
    </citation>
    <scope>NUCLEOTIDE SEQUENCE [LARGE SCALE GENOMIC DNA]</scope>
    <source>
        <strain evidence="1 2">DSM 108379</strain>
    </source>
</reference>
<gene>
    <name evidence="1" type="ORF">E0Z10_g2057</name>
</gene>
<sequence>MSTYILPTTLTPTFGVEVEFIIATLLEDDDKTDPHEDVEGLPPVLRVPRRYSTVLTQKRYIRGRVKEVLDECFDALPPLSFAFFGKREADILFGHLDWGTIEDSSIRLPSSDSYNFVGIEVTSPVQFASSRAFDAISFAISAITNGIIGQNLEKTMDHNLEKTIDPAELNLGDSNELAPARQRNIPRLRLPQFNSRELLSMRRRLVRFEKAIPEYVMDRVQKRGPGPGVFEATQRIYSQPASCYISSLLSGETRPAISLEGYDCTSLDPENHRRTIEVRFGEGSLDGEWVSIWAKIIVGLFEFALYSSPSKFIDVLENCDRATKEDGIYDVIDFLDDIGLFAEAEIAERRLTANKDRWNLTFVEPES</sequence>
<dbReference type="OrthoDB" id="412402at2759"/>
<dbReference type="STRING" id="37992.A0A4Z0YS04"/>
<comment type="caution">
    <text evidence="1">The sequence shown here is derived from an EMBL/GenBank/DDBJ whole genome shotgun (WGS) entry which is preliminary data.</text>
</comment>
<name>A0A4Z0YS04_9PEZI</name>
<keyword evidence="2" id="KW-1185">Reference proteome</keyword>